<name>A0A9X2LV14_STRMQ</name>
<dbReference type="InterPro" id="IPR001647">
    <property type="entry name" value="HTH_TetR"/>
</dbReference>
<dbReference type="GO" id="GO:0003700">
    <property type="term" value="F:DNA-binding transcription factor activity"/>
    <property type="evidence" value="ECO:0007669"/>
    <property type="project" value="TreeGrafter"/>
</dbReference>
<sequence length="187" mass="19723">MTKGEVLRDLTEAAIIDSAATVLAERGEAATMEEIARAAGIARATLYRYFPNREKLLRAMTAASVQELAVRIEEADLEAVPFEEAIARLARGMIATGSKYKALGGDSAKYIGAYPDAHAKVIEPIRALFDRAVVAGSVRENFPSDVLMDLFSGLITGALETTASGRRGIEETAAAVSSLFLSGAGAS</sequence>
<keyword evidence="1" id="KW-0805">Transcription regulation</keyword>
<dbReference type="AlphaFoldDB" id="A0A9X2LV14"/>
<evidence type="ECO:0000256" key="2">
    <source>
        <dbReference type="ARBA" id="ARBA00023125"/>
    </source>
</evidence>
<dbReference type="InterPro" id="IPR009057">
    <property type="entry name" value="Homeodomain-like_sf"/>
</dbReference>
<proteinExistence type="predicted"/>
<dbReference type="Gene3D" id="1.10.357.10">
    <property type="entry name" value="Tetracycline Repressor, domain 2"/>
    <property type="match status" value="1"/>
</dbReference>
<dbReference type="Proteomes" id="UP001142400">
    <property type="component" value="Unassembled WGS sequence"/>
</dbReference>
<evidence type="ECO:0000256" key="3">
    <source>
        <dbReference type="ARBA" id="ARBA00023163"/>
    </source>
</evidence>
<keyword evidence="2 4" id="KW-0238">DNA-binding</keyword>
<dbReference type="SUPFAM" id="SSF46689">
    <property type="entry name" value="Homeodomain-like"/>
    <property type="match status" value="1"/>
</dbReference>
<dbReference type="InterPro" id="IPR050109">
    <property type="entry name" value="HTH-type_TetR-like_transc_reg"/>
</dbReference>
<accession>A0A9X2LV14</accession>
<comment type="caution">
    <text evidence="6">The sequence shown here is derived from an EMBL/GenBank/DDBJ whole genome shotgun (WGS) entry which is preliminary data.</text>
</comment>
<evidence type="ECO:0000256" key="4">
    <source>
        <dbReference type="PROSITE-ProRule" id="PRU00335"/>
    </source>
</evidence>
<feature type="DNA-binding region" description="H-T-H motif" evidence="4">
    <location>
        <begin position="31"/>
        <end position="50"/>
    </location>
</feature>
<evidence type="ECO:0000313" key="7">
    <source>
        <dbReference type="Proteomes" id="UP001142400"/>
    </source>
</evidence>
<dbReference type="PANTHER" id="PTHR30055:SF234">
    <property type="entry name" value="HTH-TYPE TRANSCRIPTIONAL REGULATOR BETI"/>
    <property type="match status" value="1"/>
</dbReference>
<evidence type="ECO:0000313" key="6">
    <source>
        <dbReference type="EMBL" id="MCQ8830064.1"/>
    </source>
</evidence>
<dbReference type="PANTHER" id="PTHR30055">
    <property type="entry name" value="HTH-TYPE TRANSCRIPTIONAL REGULATOR RUTR"/>
    <property type="match status" value="1"/>
</dbReference>
<gene>
    <name evidence="6" type="ORF">NQU54_13505</name>
</gene>
<keyword evidence="3" id="KW-0804">Transcription</keyword>
<keyword evidence="7" id="KW-1185">Reference proteome</keyword>
<evidence type="ECO:0000259" key="5">
    <source>
        <dbReference type="PROSITE" id="PS50977"/>
    </source>
</evidence>
<reference evidence="6" key="1">
    <citation type="submission" date="2022-06" db="EMBL/GenBank/DDBJ databases">
        <title>WGS of actinobacteria.</title>
        <authorList>
            <person name="Thawai C."/>
        </authorList>
    </citation>
    <scope>NUCLEOTIDE SEQUENCE</scope>
    <source>
        <strain evidence="6">DSM 42010</strain>
    </source>
</reference>
<dbReference type="RefSeq" id="WP_257631270.1">
    <property type="nucleotide sequence ID" value="NZ_JANIIC010000012.1"/>
</dbReference>
<dbReference type="PROSITE" id="PS50977">
    <property type="entry name" value="HTH_TETR_2"/>
    <property type="match status" value="1"/>
</dbReference>
<evidence type="ECO:0000256" key="1">
    <source>
        <dbReference type="ARBA" id="ARBA00023015"/>
    </source>
</evidence>
<organism evidence="6 7">
    <name type="scientific">Streptomyces malaysiensis subsp. samsunensis</name>
    <dbReference type="NCBI Taxonomy" id="459658"/>
    <lineage>
        <taxon>Bacteria</taxon>
        <taxon>Bacillati</taxon>
        <taxon>Actinomycetota</taxon>
        <taxon>Actinomycetes</taxon>
        <taxon>Kitasatosporales</taxon>
        <taxon>Streptomycetaceae</taxon>
        <taxon>Streptomyces</taxon>
        <taxon>Streptomyces violaceusniger group</taxon>
    </lineage>
</organism>
<dbReference type="GO" id="GO:0000976">
    <property type="term" value="F:transcription cis-regulatory region binding"/>
    <property type="evidence" value="ECO:0007669"/>
    <property type="project" value="TreeGrafter"/>
</dbReference>
<dbReference type="EMBL" id="JANIIC010000012">
    <property type="protein sequence ID" value="MCQ8830064.1"/>
    <property type="molecule type" value="Genomic_DNA"/>
</dbReference>
<protein>
    <submittedName>
        <fullName evidence="6">TetR/AcrR family transcriptional regulator</fullName>
    </submittedName>
</protein>
<dbReference type="Pfam" id="PF00440">
    <property type="entry name" value="TetR_N"/>
    <property type="match status" value="1"/>
</dbReference>
<feature type="domain" description="HTH tetR-type" evidence="5">
    <location>
        <begin position="9"/>
        <end position="68"/>
    </location>
</feature>
<dbReference type="PRINTS" id="PR00455">
    <property type="entry name" value="HTHTETR"/>
</dbReference>